<sequence length="616" mass="66756">MRRFVALLWSAERGHPDAAHALRARLEARAPGWRMLVDVPGLLVFATAERSGATRVYPLPGDVSASGAGVVLGNLFERGYVERFTLGDGAPAEVAFTARESRAVVRDGGRRLLGNYWGRYLAFLYDAERATVSVVRDPGGALPCYFLDHAGLGVYAAEIDDLGGLGLPALAAAAVDWSYVGRYLHFESNQNARTGLLGVSRLLPGQRREHGPRGAALTQPWDPVVVARSHVVDDVDEASDYLRRTAAACMAAWASQFQHLVHRLSGGLDSAIILGCLAKAPQRGALTALHYTTALADGDERTHARRAADYAGVAMREEPARHAELSDEALASMPRTASPMNYHYGLSAAGFEARLAQRLGADGFTSGHGGDEVLAAIAHPLGIVDFLQRRGLDPALPRFAMDAALLSRRSLWSVLAVALRRAILRRPCELRALLEVPPSRALAPSVREALRVEDIEHPSLAGAALPPGKWLHVFATQTPHIDATLAAPQHWLDQVHPFHSQPLLELCLRVPSYVLAIDGRNRGLARLAFSGLVAPEILARKAKGSGDLHHDEGARALLGLARNRLVNGALVAHGLLDPDVLVHMFDNETAALRPYMFTYLCVEHWVQSWSQKLRSP</sequence>
<dbReference type="Proteomes" id="UP000001880">
    <property type="component" value="Chromosome"/>
</dbReference>
<dbReference type="OrthoDB" id="7053173at2"/>
<dbReference type="KEGG" id="hoh:Hoch_1427"/>
<dbReference type="Gene3D" id="3.40.50.620">
    <property type="entry name" value="HUPs"/>
    <property type="match status" value="1"/>
</dbReference>
<dbReference type="PANTHER" id="PTHR43284:SF1">
    <property type="entry name" value="ASPARAGINE SYNTHETASE"/>
    <property type="match status" value="1"/>
</dbReference>
<dbReference type="HOGENOM" id="CLU_031685_1_0_7"/>
<reference evidence="5 6" key="1">
    <citation type="journal article" date="2010" name="Stand. Genomic Sci.">
        <title>Complete genome sequence of Haliangium ochraceum type strain (SMP-2).</title>
        <authorList>
            <consortium name="US DOE Joint Genome Institute (JGI-PGF)"/>
            <person name="Ivanova N."/>
            <person name="Daum C."/>
            <person name="Lang E."/>
            <person name="Abt B."/>
            <person name="Kopitz M."/>
            <person name="Saunders E."/>
            <person name="Lapidus A."/>
            <person name="Lucas S."/>
            <person name="Glavina Del Rio T."/>
            <person name="Nolan M."/>
            <person name="Tice H."/>
            <person name="Copeland A."/>
            <person name="Cheng J.F."/>
            <person name="Chen F."/>
            <person name="Bruce D."/>
            <person name="Goodwin L."/>
            <person name="Pitluck S."/>
            <person name="Mavromatis K."/>
            <person name="Pati A."/>
            <person name="Mikhailova N."/>
            <person name="Chen A."/>
            <person name="Palaniappan K."/>
            <person name="Land M."/>
            <person name="Hauser L."/>
            <person name="Chang Y.J."/>
            <person name="Jeffries C.D."/>
            <person name="Detter J.C."/>
            <person name="Brettin T."/>
            <person name="Rohde M."/>
            <person name="Goker M."/>
            <person name="Bristow J."/>
            <person name="Markowitz V."/>
            <person name="Eisen J.A."/>
            <person name="Hugenholtz P."/>
            <person name="Kyrpides N.C."/>
            <person name="Klenk H.P."/>
        </authorList>
    </citation>
    <scope>NUCLEOTIDE SEQUENCE [LARGE SCALE GENOMIC DNA]</scope>
    <source>
        <strain evidence="6">DSM 14365 / CIP 107738 / JCM 11303 / AJ 13395 / SMP-2</strain>
    </source>
</reference>
<dbReference type="InterPro" id="IPR051786">
    <property type="entry name" value="ASN_synthetase/amidase"/>
</dbReference>
<dbReference type="InterPro" id="IPR001962">
    <property type="entry name" value="Asn_synthase"/>
</dbReference>
<dbReference type="EC" id="6.3.5.4" evidence="2"/>
<name>D0LUU1_HALO1</name>
<dbReference type="AlphaFoldDB" id="D0LUU1"/>
<dbReference type="STRING" id="502025.Hoch_1427"/>
<proteinExistence type="predicted"/>
<dbReference type="InterPro" id="IPR014729">
    <property type="entry name" value="Rossmann-like_a/b/a_fold"/>
</dbReference>
<feature type="domain" description="Asparagine synthetase" evidence="4">
    <location>
        <begin position="263"/>
        <end position="591"/>
    </location>
</feature>
<dbReference type="PANTHER" id="PTHR43284">
    <property type="entry name" value="ASPARAGINE SYNTHETASE (GLUTAMINE-HYDROLYZING)"/>
    <property type="match status" value="1"/>
</dbReference>
<comment type="pathway">
    <text evidence="1">Amino-acid biosynthesis; L-asparagine biosynthesis; L-asparagine from L-aspartate (L-Gln route): step 1/1.</text>
</comment>
<dbReference type="EMBL" id="CP001804">
    <property type="protein sequence ID" value="ACY13981.1"/>
    <property type="molecule type" value="Genomic_DNA"/>
</dbReference>
<organism evidence="5 6">
    <name type="scientific">Haliangium ochraceum (strain DSM 14365 / JCM 11303 / SMP-2)</name>
    <dbReference type="NCBI Taxonomy" id="502025"/>
    <lineage>
        <taxon>Bacteria</taxon>
        <taxon>Pseudomonadati</taxon>
        <taxon>Myxococcota</taxon>
        <taxon>Polyangia</taxon>
        <taxon>Haliangiales</taxon>
        <taxon>Kofleriaceae</taxon>
        <taxon>Haliangium</taxon>
    </lineage>
</organism>
<evidence type="ECO:0000256" key="1">
    <source>
        <dbReference type="ARBA" id="ARBA00005187"/>
    </source>
</evidence>
<keyword evidence="6" id="KW-1185">Reference proteome</keyword>
<comment type="catalytic activity">
    <reaction evidence="3">
        <text>L-aspartate + L-glutamine + ATP + H2O = L-asparagine + L-glutamate + AMP + diphosphate + H(+)</text>
        <dbReference type="Rhea" id="RHEA:12228"/>
        <dbReference type="ChEBI" id="CHEBI:15377"/>
        <dbReference type="ChEBI" id="CHEBI:15378"/>
        <dbReference type="ChEBI" id="CHEBI:29985"/>
        <dbReference type="ChEBI" id="CHEBI:29991"/>
        <dbReference type="ChEBI" id="CHEBI:30616"/>
        <dbReference type="ChEBI" id="CHEBI:33019"/>
        <dbReference type="ChEBI" id="CHEBI:58048"/>
        <dbReference type="ChEBI" id="CHEBI:58359"/>
        <dbReference type="ChEBI" id="CHEBI:456215"/>
        <dbReference type="EC" id="6.3.5.4"/>
    </reaction>
</comment>
<evidence type="ECO:0000313" key="5">
    <source>
        <dbReference type="EMBL" id="ACY13981.1"/>
    </source>
</evidence>
<dbReference type="eggNOG" id="COG0367">
    <property type="taxonomic scope" value="Bacteria"/>
</dbReference>
<dbReference type="GO" id="GO:0004066">
    <property type="term" value="F:asparagine synthase (glutamine-hydrolyzing) activity"/>
    <property type="evidence" value="ECO:0007669"/>
    <property type="project" value="UniProtKB-EC"/>
</dbReference>
<gene>
    <name evidence="5" type="ordered locus">Hoch_1427</name>
</gene>
<protein>
    <recommendedName>
        <fullName evidence="2">asparagine synthase (glutamine-hydrolyzing)</fullName>
        <ecNumber evidence="2">6.3.5.4</ecNumber>
    </recommendedName>
</protein>
<evidence type="ECO:0000256" key="3">
    <source>
        <dbReference type="ARBA" id="ARBA00048741"/>
    </source>
</evidence>
<dbReference type="GO" id="GO:0006529">
    <property type="term" value="P:asparagine biosynthetic process"/>
    <property type="evidence" value="ECO:0007669"/>
    <property type="project" value="InterPro"/>
</dbReference>
<dbReference type="SUPFAM" id="SSF52402">
    <property type="entry name" value="Adenine nucleotide alpha hydrolases-like"/>
    <property type="match status" value="1"/>
</dbReference>
<evidence type="ECO:0000313" key="6">
    <source>
        <dbReference type="Proteomes" id="UP000001880"/>
    </source>
</evidence>
<evidence type="ECO:0000256" key="2">
    <source>
        <dbReference type="ARBA" id="ARBA00012737"/>
    </source>
</evidence>
<dbReference type="Pfam" id="PF00733">
    <property type="entry name" value="Asn_synthase"/>
    <property type="match status" value="1"/>
</dbReference>
<evidence type="ECO:0000259" key="4">
    <source>
        <dbReference type="Pfam" id="PF00733"/>
    </source>
</evidence>
<accession>D0LUU1</accession>